<protein>
    <submittedName>
        <fullName evidence="1">Uncharacterized protein</fullName>
    </submittedName>
</protein>
<sequence length="29" mass="3692">MMKFLKLRIETRRKIFYNECRQIVYNQGL</sequence>
<reference evidence="1" key="1">
    <citation type="journal article" date="2021" name="Proc. Natl. Acad. Sci. U.S.A.">
        <title>A Catalog of Tens of Thousands of Viruses from Human Metagenomes Reveals Hidden Associations with Chronic Diseases.</title>
        <authorList>
            <person name="Tisza M.J."/>
            <person name="Buck C.B."/>
        </authorList>
    </citation>
    <scope>NUCLEOTIDE SEQUENCE</scope>
    <source>
        <strain evidence="1">Ct3es5</strain>
    </source>
</reference>
<name>A0A8S5PV54_9CAUD</name>
<proteinExistence type="predicted"/>
<organism evidence="1">
    <name type="scientific">Siphoviridae sp. ct3es5</name>
    <dbReference type="NCBI Taxonomy" id="2825322"/>
    <lineage>
        <taxon>Viruses</taxon>
        <taxon>Duplodnaviria</taxon>
        <taxon>Heunggongvirae</taxon>
        <taxon>Uroviricota</taxon>
        <taxon>Caudoviricetes</taxon>
    </lineage>
</organism>
<evidence type="ECO:0000313" key="1">
    <source>
        <dbReference type="EMBL" id="DAE10341.1"/>
    </source>
</evidence>
<accession>A0A8S5PV54</accession>
<dbReference type="EMBL" id="BK015507">
    <property type="protein sequence ID" value="DAE10341.1"/>
    <property type="molecule type" value="Genomic_DNA"/>
</dbReference>